<evidence type="ECO:0000313" key="11">
    <source>
        <dbReference type="Proteomes" id="UP000586254"/>
    </source>
</evidence>
<evidence type="ECO:0000256" key="3">
    <source>
        <dbReference type="ARBA" id="ARBA00022448"/>
    </source>
</evidence>
<evidence type="ECO:0000256" key="2">
    <source>
        <dbReference type="ARBA" id="ARBA00005417"/>
    </source>
</evidence>
<accession>A0A853JQZ4</accession>
<dbReference type="AlphaFoldDB" id="A0A853JQZ4"/>
<keyword evidence="7" id="KW-1278">Translocase</keyword>
<evidence type="ECO:0000256" key="1">
    <source>
        <dbReference type="ARBA" id="ARBA00004202"/>
    </source>
</evidence>
<keyword evidence="5" id="KW-0547">Nucleotide-binding</keyword>
<dbReference type="Gene3D" id="3.40.50.300">
    <property type="entry name" value="P-loop containing nucleotide triphosphate hydrolases"/>
    <property type="match status" value="2"/>
</dbReference>
<dbReference type="NCBIfam" id="NF010167">
    <property type="entry name" value="PRK13648.1"/>
    <property type="match status" value="2"/>
</dbReference>
<dbReference type="GO" id="GO:0042626">
    <property type="term" value="F:ATPase-coupled transmembrane transporter activity"/>
    <property type="evidence" value="ECO:0007669"/>
    <property type="project" value="TreeGrafter"/>
</dbReference>
<keyword evidence="4" id="KW-1003">Cell membrane</keyword>
<sequence length="568" mass="64333">MALVEIRNMMFTYPEMENPALKDINLKINDGEFVVLCGKSGCGKSTLLRHFKTVLTPHGTRSGEICFKNQELSNVDIRTQSSEIGFVLQNPDNQIVTDKVWHELAFGLESLGYDTPTIRLRVAEMASYFGIQAWFRRNVNELSGGQKQLLNLAAIMAMHPSLLILDEPTSQLDPIAASDFLETVRKINRDLGTTVIMTEHRLEDIFPAADKVIVMDEGRIITEGLPKEIGKQLRGMEHDMFLSMPAPMQIYAGIDNDMPCPLTVREGRQWLSELFTDRLVTKSSIPIEEDAYALSETVVELKDVWFRYERDLPDVVRDLSLKVKKGQLYALVGGNGTGKTTTLSLISGINRPYRGRVWLEGREVKKYSDKELFRGFLGVLPQNPQSLFVKKTVELDLFEAIGGTNEHRRAEFNSDMEKRTAVNGMAELMHIEHLMQQHPYDLSGGEQQRLALAKIMLLKPRILLMDEPTKGLDNHFKRELAEILKRLQEHGVTIIMVSHDVEFCAQYADTCGLFFEGNIVTSNTPRAFFSGNSFYTTSANRLSRHLFENAITVKDVITCCQMNLQTDF</sequence>
<feature type="domain" description="ABC transporter" evidence="9">
    <location>
        <begin position="299"/>
        <end position="541"/>
    </location>
</feature>
<gene>
    <name evidence="10" type="ORF">H0N91_12515</name>
</gene>
<dbReference type="PROSITE" id="PS00211">
    <property type="entry name" value="ABC_TRANSPORTER_1"/>
    <property type="match status" value="2"/>
</dbReference>
<comment type="subcellular location">
    <subcellularLocation>
        <location evidence="1">Cell membrane</location>
        <topology evidence="1">Peripheral membrane protein</topology>
    </subcellularLocation>
</comment>
<evidence type="ECO:0000256" key="4">
    <source>
        <dbReference type="ARBA" id="ARBA00022475"/>
    </source>
</evidence>
<evidence type="ECO:0000259" key="9">
    <source>
        <dbReference type="PROSITE" id="PS50893"/>
    </source>
</evidence>
<feature type="domain" description="ABC transporter" evidence="9">
    <location>
        <begin position="4"/>
        <end position="242"/>
    </location>
</feature>
<dbReference type="PANTHER" id="PTHR43553:SF27">
    <property type="entry name" value="ENERGY-COUPLING FACTOR TRANSPORTER ATP-BINDING PROTEIN ECFA2"/>
    <property type="match status" value="1"/>
</dbReference>
<keyword evidence="3" id="KW-0813">Transport</keyword>
<dbReference type="InterPro" id="IPR017871">
    <property type="entry name" value="ABC_transporter-like_CS"/>
</dbReference>
<protein>
    <submittedName>
        <fullName evidence="10">ATP-binding cassette domain-containing protein</fullName>
    </submittedName>
</protein>
<dbReference type="CDD" id="cd03225">
    <property type="entry name" value="ABC_cobalt_CbiO_domain1"/>
    <property type="match status" value="2"/>
</dbReference>
<evidence type="ECO:0000256" key="5">
    <source>
        <dbReference type="ARBA" id="ARBA00022741"/>
    </source>
</evidence>
<keyword evidence="6 10" id="KW-0067">ATP-binding</keyword>
<dbReference type="PANTHER" id="PTHR43553">
    <property type="entry name" value="HEAVY METAL TRANSPORTER"/>
    <property type="match status" value="1"/>
</dbReference>
<evidence type="ECO:0000256" key="7">
    <source>
        <dbReference type="ARBA" id="ARBA00022967"/>
    </source>
</evidence>
<dbReference type="SMART" id="SM00382">
    <property type="entry name" value="AAA"/>
    <property type="match status" value="2"/>
</dbReference>
<dbReference type="GO" id="GO:0043190">
    <property type="term" value="C:ATP-binding cassette (ABC) transporter complex"/>
    <property type="evidence" value="ECO:0007669"/>
    <property type="project" value="TreeGrafter"/>
</dbReference>
<dbReference type="FunFam" id="3.40.50.300:FF:000224">
    <property type="entry name" value="Energy-coupling factor transporter ATP-binding protein EcfA"/>
    <property type="match status" value="1"/>
</dbReference>
<dbReference type="InterPro" id="IPR015856">
    <property type="entry name" value="ABC_transpr_CbiO/EcfA_su"/>
</dbReference>
<evidence type="ECO:0000313" key="10">
    <source>
        <dbReference type="EMBL" id="NZA38927.1"/>
    </source>
</evidence>
<comment type="similarity">
    <text evidence="2">Belongs to the ABC transporter superfamily.</text>
</comment>
<dbReference type="GO" id="GO:0005524">
    <property type="term" value="F:ATP binding"/>
    <property type="evidence" value="ECO:0007669"/>
    <property type="project" value="UniProtKB-KW"/>
</dbReference>
<proteinExistence type="inferred from homology"/>
<dbReference type="Pfam" id="PF00005">
    <property type="entry name" value="ABC_tran"/>
    <property type="match status" value="2"/>
</dbReference>
<dbReference type="Proteomes" id="UP000586254">
    <property type="component" value="Unassembled WGS sequence"/>
</dbReference>
<dbReference type="InterPro" id="IPR003593">
    <property type="entry name" value="AAA+_ATPase"/>
</dbReference>
<dbReference type="InterPro" id="IPR050095">
    <property type="entry name" value="ECF_ABC_transporter_ATP-bd"/>
</dbReference>
<dbReference type="EMBL" id="JACCKS010000014">
    <property type="protein sequence ID" value="NZA38927.1"/>
    <property type="molecule type" value="Genomic_DNA"/>
</dbReference>
<evidence type="ECO:0000256" key="8">
    <source>
        <dbReference type="ARBA" id="ARBA00023136"/>
    </source>
</evidence>
<dbReference type="InterPro" id="IPR027417">
    <property type="entry name" value="P-loop_NTPase"/>
</dbReference>
<name>A0A853JQZ4_9FIRM</name>
<organism evidence="10 11">
    <name type="scientific">Eubacterium callanderi</name>
    <dbReference type="NCBI Taxonomy" id="53442"/>
    <lineage>
        <taxon>Bacteria</taxon>
        <taxon>Bacillati</taxon>
        <taxon>Bacillota</taxon>
        <taxon>Clostridia</taxon>
        <taxon>Eubacteriales</taxon>
        <taxon>Eubacteriaceae</taxon>
        <taxon>Eubacterium</taxon>
    </lineage>
</organism>
<comment type="caution">
    <text evidence="10">The sequence shown here is derived from an EMBL/GenBank/DDBJ whole genome shotgun (WGS) entry which is preliminary data.</text>
</comment>
<keyword evidence="8" id="KW-0472">Membrane</keyword>
<dbReference type="PROSITE" id="PS50893">
    <property type="entry name" value="ABC_TRANSPORTER_2"/>
    <property type="match status" value="2"/>
</dbReference>
<evidence type="ECO:0000256" key="6">
    <source>
        <dbReference type="ARBA" id="ARBA00022840"/>
    </source>
</evidence>
<dbReference type="InterPro" id="IPR003439">
    <property type="entry name" value="ABC_transporter-like_ATP-bd"/>
</dbReference>
<dbReference type="SUPFAM" id="SSF52540">
    <property type="entry name" value="P-loop containing nucleoside triphosphate hydrolases"/>
    <property type="match status" value="2"/>
</dbReference>
<reference evidence="10 11" key="1">
    <citation type="submission" date="2020-07" db="EMBL/GenBank/DDBJ databases">
        <title>Organ Donor 1.</title>
        <authorList>
            <person name="Marsh A.J."/>
            <person name="Azcarate-Peril M.A."/>
        </authorList>
    </citation>
    <scope>NUCLEOTIDE SEQUENCE [LARGE SCALE GENOMIC DNA]</scope>
    <source>
        <strain evidence="10 11">AMC0717</strain>
    </source>
</reference>
<dbReference type="GO" id="GO:0016887">
    <property type="term" value="F:ATP hydrolysis activity"/>
    <property type="evidence" value="ECO:0007669"/>
    <property type="project" value="InterPro"/>
</dbReference>